<name>A0ACC0DCR5_9PEZI</name>
<proteinExistence type="predicted"/>
<comment type="caution">
    <text evidence="1">The sequence shown here is derived from an EMBL/GenBank/DDBJ whole genome shotgun (WGS) entry which is preliminary data.</text>
</comment>
<accession>A0ACC0DCR5</accession>
<dbReference type="Proteomes" id="UP001497680">
    <property type="component" value="Unassembled WGS sequence"/>
</dbReference>
<gene>
    <name evidence="1" type="ORF">F4821DRAFT_30904</name>
</gene>
<keyword evidence="1" id="KW-0687">Ribonucleoprotein</keyword>
<keyword evidence="1" id="KW-0689">Ribosomal protein</keyword>
<keyword evidence="2" id="KW-1185">Reference proteome</keyword>
<evidence type="ECO:0000313" key="2">
    <source>
        <dbReference type="Proteomes" id="UP001497680"/>
    </source>
</evidence>
<evidence type="ECO:0000313" key="1">
    <source>
        <dbReference type="EMBL" id="KAI6090442.1"/>
    </source>
</evidence>
<protein>
    <submittedName>
        <fullName evidence="1">60S ribosomal protein L28</fullName>
    </submittedName>
</protein>
<reference evidence="1 2" key="1">
    <citation type="journal article" date="2022" name="New Phytol.">
        <title>Ecological generalism drives hyperdiversity of secondary metabolite gene clusters in xylarialean endophytes.</title>
        <authorList>
            <person name="Franco M.E.E."/>
            <person name="Wisecaver J.H."/>
            <person name="Arnold A.E."/>
            <person name="Ju Y.M."/>
            <person name="Slot J.C."/>
            <person name="Ahrendt S."/>
            <person name="Moore L.P."/>
            <person name="Eastman K.E."/>
            <person name="Scott K."/>
            <person name="Konkel Z."/>
            <person name="Mondo S.J."/>
            <person name="Kuo A."/>
            <person name="Hayes R.D."/>
            <person name="Haridas S."/>
            <person name="Andreopoulos B."/>
            <person name="Riley R."/>
            <person name="LaButti K."/>
            <person name="Pangilinan J."/>
            <person name="Lipzen A."/>
            <person name="Amirebrahimi M."/>
            <person name="Yan J."/>
            <person name="Adam C."/>
            <person name="Keymanesh K."/>
            <person name="Ng V."/>
            <person name="Louie K."/>
            <person name="Northen T."/>
            <person name="Drula E."/>
            <person name="Henrissat B."/>
            <person name="Hsieh H.M."/>
            <person name="Youens-Clark K."/>
            <person name="Lutzoni F."/>
            <person name="Miadlikowska J."/>
            <person name="Eastwood D.C."/>
            <person name="Hamelin R.C."/>
            <person name="Grigoriev I.V."/>
            <person name="U'Ren J.M."/>
        </authorList>
    </citation>
    <scope>NUCLEOTIDE SEQUENCE [LARGE SCALE GENOMIC DNA]</scope>
    <source>
        <strain evidence="1 2">ER1909</strain>
    </source>
</reference>
<dbReference type="EMBL" id="MU394291">
    <property type="protein sequence ID" value="KAI6090442.1"/>
    <property type="molecule type" value="Genomic_DNA"/>
</dbReference>
<sequence>MAPTTSNLVSADLVWEISRSNNSYLVKRKESGGVQFSRDPLNLLNKNSRKYAGFVNEKAIGVQPAEKGGVKVISKKESAALKPAKSTIEVTHNGGQATKKIYKTVASQTAKNGYRADLREAAVSRVSAVRKSQKEPKPTPESKPRGAKAKKAAATES</sequence>
<organism evidence="1 2">
    <name type="scientific">Hypoxylon rubiginosum</name>
    <dbReference type="NCBI Taxonomy" id="110542"/>
    <lineage>
        <taxon>Eukaryota</taxon>
        <taxon>Fungi</taxon>
        <taxon>Dikarya</taxon>
        <taxon>Ascomycota</taxon>
        <taxon>Pezizomycotina</taxon>
        <taxon>Sordariomycetes</taxon>
        <taxon>Xylariomycetidae</taxon>
        <taxon>Xylariales</taxon>
        <taxon>Hypoxylaceae</taxon>
        <taxon>Hypoxylon</taxon>
    </lineage>
</organism>